<sequence length="101" mass="10997">MASRQDIYLVNNDCLVQNGDFVVAVSDEQHIVDTVNAFPGWWKQAPLDGIGIGAWQKGAAQIQELTRQLRIQLTSDGYTVDNPSVTISSNGQLIVNPNASI</sequence>
<organism evidence="2">
    <name type="scientific">uncultured Caudovirales phage</name>
    <dbReference type="NCBI Taxonomy" id="2100421"/>
    <lineage>
        <taxon>Viruses</taxon>
        <taxon>Duplodnaviria</taxon>
        <taxon>Heunggongvirae</taxon>
        <taxon>Uroviricota</taxon>
        <taxon>Caudoviricetes</taxon>
        <taxon>Peduoviridae</taxon>
        <taxon>Maltschvirus</taxon>
        <taxon>Maltschvirus maltsch</taxon>
    </lineage>
</organism>
<dbReference type="EMBL" id="LR796194">
    <property type="protein sequence ID" value="CAB4126254.1"/>
    <property type="molecule type" value="Genomic_DNA"/>
</dbReference>
<name>A0A6J7WFZ6_9CAUD</name>
<proteinExistence type="predicted"/>
<reference evidence="2" key="1">
    <citation type="submission" date="2020-05" db="EMBL/GenBank/DDBJ databases">
        <authorList>
            <person name="Chiriac C."/>
            <person name="Salcher M."/>
            <person name="Ghai R."/>
            <person name="Kavagutti S V."/>
        </authorList>
    </citation>
    <scope>NUCLEOTIDE SEQUENCE</scope>
</reference>
<accession>A0A6J7WFZ6</accession>
<gene>
    <name evidence="2" type="ORF">UFOVP153_59</name>
    <name evidence="1" type="ORF">UFOVP69_64</name>
</gene>
<dbReference type="EMBL" id="LR798204">
    <property type="protein sequence ID" value="CAB5171082.1"/>
    <property type="molecule type" value="Genomic_DNA"/>
</dbReference>
<evidence type="ECO:0000313" key="1">
    <source>
        <dbReference type="EMBL" id="CAB4126254.1"/>
    </source>
</evidence>
<evidence type="ECO:0000313" key="2">
    <source>
        <dbReference type="EMBL" id="CAB5171082.1"/>
    </source>
</evidence>
<protein>
    <submittedName>
        <fullName evidence="2">Uncharacterized protein</fullName>
    </submittedName>
</protein>